<organism evidence="2 3">
    <name type="scientific">Ilex paraguariensis</name>
    <name type="common">yerba mate</name>
    <dbReference type="NCBI Taxonomy" id="185542"/>
    <lineage>
        <taxon>Eukaryota</taxon>
        <taxon>Viridiplantae</taxon>
        <taxon>Streptophyta</taxon>
        <taxon>Embryophyta</taxon>
        <taxon>Tracheophyta</taxon>
        <taxon>Spermatophyta</taxon>
        <taxon>Magnoliopsida</taxon>
        <taxon>eudicotyledons</taxon>
        <taxon>Gunneridae</taxon>
        <taxon>Pentapetalae</taxon>
        <taxon>asterids</taxon>
        <taxon>campanulids</taxon>
        <taxon>Aquifoliales</taxon>
        <taxon>Aquifoliaceae</taxon>
        <taxon>Ilex</taxon>
    </lineage>
</organism>
<feature type="region of interest" description="Disordered" evidence="1">
    <location>
        <begin position="48"/>
        <end position="86"/>
    </location>
</feature>
<name>A0ABC8UP96_9AQUA</name>
<gene>
    <name evidence="2" type="ORF">ILEXP_LOCUS53021</name>
</gene>
<evidence type="ECO:0000313" key="3">
    <source>
        <dbReference type="Proteomes" id="UP001642360"/>
    </source>
</evidence>
<evidence type="ECO:0000313" key="2">
    <source>
        <dbReference type="EMBL" id="CAK9182802.1"/>
    </source>
</evidence>
<evidence type="ECO:0000256" key="1">
    <source>
        <dbReference type="SAM" id="MobiDB-lite"/>
    </source>
</evidence>
<sequence>MENRMCFECLQRQIQSDFSDKLIFSYGLSDSALPFGSSAIVQLTHMESASLPKKRSTQPTSDVMESSPSNTSGVQMAQYTNTNFNT</sequence>
<protein>
    <submittedName>
        <fullName evidence="2">Uncharacterized protein</fullName>
    </submittedName>
</protein>
<feature type="compositionally biased region" description="Polar residues" evidence="1">
    <location>
        <begin position="57"/>
        <end position="86"/>
    </location>
</feature>
<dbReference type="AlphaFoldDB" id="A0ABC8UP96"/>
<reference evidence="2 3" key="1">
    <citation type="submission" date="2024-02" db="EMBL/GenBank/DDBJ databases">
        <authorList>
            <person name="Vignale AGUSTIN F."/>
            <person name="Sosa J E."/>
            <person name="Modenutti C."/>
        </authorList>
    </citation>
    <scope>NUCLEOTIDE SEQUENCE [LARGE SCALE GENOMIC DNA]</scope>
</reference>
<dbReference type="Proteomes" id="UP001642360">
    <property type="component" value="Unassembled WGS sequence"/>
</dbReference>
<keyword evidence="3" id="KW-1185">Reference proteome</keyword>
<accession>A0ABC8UP96</accession>
<comment type="caution">
    <text evidence="2">The sequence shown here is derived from an EMBL/GenBank/DDBJ whole genome shotgun (WGS) entry which is preliminary data.</text>
</comment>
<proteinExistence type="predicted"/>
<dbReference type="EMBL" id="CAUOFW020008437">
    <property type="protein sequence ID" value="CAK9182802.1"/>
    <property type="molecule type" value="Genomic_DNA"/>
</dbReference>